<accession>A0AAV4CQ75</accession>
<evidence type="ECO:0000313" key="2">
    <source>
        <dbReference type="Proteomes" id="UP000735302"/>
    </source>
</evidence>
<keyword evidence="2" id="KW-1185">Reference proteome</keyword>
<protein>
    <submittedName>
        <fullName evidence="1">Uncharacterized protein</fullName>
    </submittedName>
</protein>
<comment type="caution">
    <text evidence="1">The sequence shown here is derived from an EMBL/GenBank/DDBJ whole genome shotgun (WGS) entry which is preliminary data.</text>
</comment>
<dbReference type="Proteomes" id="UP000735302">
    <property type="component" value="Unassembled WGS sequence"/>
</dbReference>
<proteinExistence type="predicted"/>
<reference evidence="1 2" key="1">
    <citation type="journal article" date="2021" name="Elife">
        <title>Chloroplast acquisition without the gene transfer in kleptoplastic sea slugs, Plakobranchus ocellatus.</title>
        <authorList>
            <person name="Maeda T."/>
            <person name="Takahashi S."/>
            <person name="Yoshida T."/>
            <person name="Shimamura S."/>
            <person name="Takaki Y."/>
            <person name="Nagai Y."/>
            <person name="Toyoda A."/>
            <person name="Suzuki Y."/>
            <person name="Arimoto A."/>
            <person name="Ishii H."/>
            <person name="Satoh N."/>
            <person name="Nishiyama T."/>
            <person name="Hasebe M."/>
            <person name="Maruyama T."/>
            <person name="Minagawa J."/>
            <person name="Obokata J."/>
            <person name="Shigenobu S."/>
        </authorList>
    </citation>
    <scope>NUCLEOTIDE SEQUENCE [LARGE SCALE GENOMIC DNA]</scope>
</reference>
<dbReference type="EMBL" id="BLXT01006863">
    <property type="protein sequence ID" value="GFO34050.1"/>
    <property type="molecule type" value="Genomic_DNA"/>
</dbReference>
<name>A0AAV4CQ75_9GAST</name>
<organism evidence="1 2">
    <name type="scientific">Plakobranchus ocellatus</name>
    <dbReference type="NCBI Taxonomy" id="259542"/>
    <lineage>
        <taxon>Eukaryota</taxon>
        <taxon>Metazoa</taxon>
        <taxon>Spiralia</taxon>
        <taxon>Lophotrochozoa</taxon>
        <taxon>Mollusca</taxon>
        <taxon>Gastropoda</taxon>
        <taxon>Heterobranchia</taxon>
        <taxon>Euthyneura</taxon>
        <taxon>Panpulmonata</taxon>
        <taxon>Sacoglossa</taxon>
        <taxon>Placobranchoidea</taxon>
        <taxon>Plakobranchidae</taxon>
        <taxon>Plakobranchus</taxon>
    </lineage>
</organism>
<sequence length="88" mass="10374">MTIASLLIDSEFDLDRDYSWSESEVRAIRKEMPKDLNAMTFLPQVDVAFRQRGQLVAHRWQDKKFVSLFTTIHDPTEKMNVRTRTGEK</sequence>
<evidence type="ECO:0000313" key="1">
    <source>
        <dbReference type="EMBL" id="GFO34050.1"/>
    </source>
</evidence>
<dbReference type="AlphaFoldDB" id="A0AAV4CQ75"/>
<gene>
    <name evidence="1" type="ORF">PoB_006055500</name>
</gene>